<keyword evidence="4" id="KW-1185">Reference proteome</keyword>
<dbReference type="OrthoDB" id="9805171at2"/>
<dbReference type="EMBL" id="LMWW01000004">
    <property type="protein sequence ID" value="KUN88465.1"/>
    <property type="molecule type" value="Genomic_DNA"/>
</dbReference>
<feature type="domain" description="Methyltransferase type 11" evidence="2">
    <location>
        <begin position="40"/>
        <end position="134"/>
    </location>
</feature>
<feature type="compositionally biased region" description="Basic and acidic residues" evidence="1">
    <location>
        <begin position="228"/>
        <end position="238"/>
    </location>
</feature>
<evidence type="ECO:0000313" key="3">
    <source>
        <dbReference type="EMBL" id="KUN88465.1"/>
    </source>
</evidence>
<dbReference type="PANTHER" id="PTHR43591">
    <property type="entry name" value="METHYLTRANSFERASE"/>
    <property type="match status" value="1"/>
</dbReference>
<keyword evidence="3" id="KW-0808">Transferase</keyword>
<comment type="caution">
    <text evidence="3">The sequence shown here is derived from an EMBL/GenBank/DDBJ whole genome shotgun (WGS) entry which is preliminary data.</text>
</comment>
<sequence length="257" mass="27322">MLDYDKEAERYDASRGGEPRAAAAADAVLGLLPPGTRSLLDVACGTGIVTRRLASGPGAPQVTGVDLSPEMARHAGARLPGAIVRADSRRLPFRDGRFDAVSSVWLLHLVEDPGDVRRIVAECARVLRPGGVYVTTVDKGASHNVGSDIDGVLSSRPRRPASDAAVLVESYAADCGLIPAGQARFAGRGQGRSPRRAIADLRRGWFVTLPPGDPLAEEFAARLAALPDQERPRPEPEFTLRAFRKPPQVLPDPASNS</sequence>
<dbReference type="SUPFAM" id="SSF53335">
    <property type="entry name" value="S-adenosyl-L-methionine-dependent methyltransferases"/>
    <property type="match status" value="1"/>
</dbReference>
<organism evidence="3 4">
    <name type="scientific">Streptomyces griseoruber</name>
    <dbReference type="NCBI Taxonomy" id="1943"/>
    <lineage>
        <taxon>Bacteria</taxon>
        <taxon>Bacillati</taxon>
        <taxon>Actinomycetota</taxon>
        <taxon>Actinomycetes</taxon>
        <taxon>Kitasatosporales</taxon>
        <taxon>Streptomycetaceae</taxon>
        <taxon>Streptomyces</taxon>
    </lineage>
</organism>
<name>A0A101TA75_9ACTN</name>
<dbReference type="Proteomes" id="UP000052982">
    <property type="component" value="Unassembled WGS sequence"/>
</dbReference>
<evidence type="ECO:0000256" key="1">
    <source>
        <dbReference type="SAM" id="MobiDB-lite"/>
    </source>
</evidence>
<dbReference type="AlphaFoldDB" id="A0A101TA75"/>
<dbReference type="RefSeq" id="WP_055634293.1">
    <property type="nucleotide sequence ID" value="NZ_JBIRTR010000015.1"/>
</dbReference>
<protein>
    <submittedName>
        <fullName evidence="3">Methyltransferase</fullName>
    </submittedName>
</protein>
<dbReference type="Pfam" id="PF08241">
    <property type="entry name" value="Methyltransf_11"/>
    <property type="match status" value="1"/>
</dbReference>
<keyword evidence="3" id="KW-0489">Methyltransferase</keyword>
<evidence type="ECO:0000259" key="2">
    <source>
        <dbReference type="Pfam" id="PF08241"/>
    </source>
</evidence>
<feature type="region of interest" description="Disordered" evidence="1">
    <location>
        <begin position="225"/>
        <end position="257"/>
    </location>
</feature>
<dbReference type="GO" id="GO:0032259">
    <property type="term" value="P:methylation"/>
    <property type="evidence" value="ECO:0007669"/>
    <property type="project" value="UniProtKB-KW"/>
</dbReference>
<proteinExistence type="predicted"/>
<dbReference type="InterPro" id="IPR029063">
    <property type="entry name" value="SAM-dependent_MTases_sf"/>
</dbReference>
<dbReference type="STRING" id="1943.AQJ64_03065"/>
<dbReference type="Gene3D" id="3.40.50.150">
    <property type="entry name" value="Vaccinia Virus protein VP39"/>
    <property type="match status" value="1"/>
</dbReference>
<dbReference type="GO" id="GO:0008757">
    <property type="term" value="F:S-adenosylmethionine-dependent methyltransferase activity"/>
    <property type="evidence" value="ECO:0007669"/>
    <property type="project" value="InterPro"/>
</dbReference>
<evidence type="ECO:0000313" key="4">
    <source>
        <dbReference type="Proteomes" id="UP000052982"/>
    </source>
</evidence>
<dbReference type="InterPro" id="IPR013216">
    <property type="entry name" value="Methyltransf_11"/>
</dbReference>
<reference evidence="3 4" key="1">
    <citation type="submission" date="2015-10" db="EMBL/GenBank/DDBJ databases">
        <title>Draft genome sequence of Streptomyces griseoruber DSM 40281, type strain for the species Streptomyces griseoruber.</title>
        <authorList>
            <person name="Ruckert C."/>
            <person name="Winkler A."/>
            <person name="Kalinowski J."/>
            <person name="Kampfer P."/>
            <person name="Glaeser S."/>
        </authorList>
    </citation>
    <scope>NUCLEOTIDE SEQUENCE [LARGE SCALE GENOMIC DNA]</scope>
    <source>
        <strain evidence="3 4">DSM 40281</strain>
    </source>
</reference>
<accession>A0A101TA75</accession>
<dbReference type="CDD" id="cd02440">
    <property type="entry name" value="AdoMet_MTases"/>
    <property type="match status" value="1"/>
</dbReference>
<gene>
    <name evidence="3" type="ORF">AQJ64_03065</name>
</gene>